<accession>A0A1S8WUV6</accession>
<evidence type="ECO:0008006" key="3">
    <source>
        <dbReference type="Google" id="ProtNLM"/>
    </source>
</evidence>
<feature type="non-terminal residue" evidence="1">
    <location>
        <position position="1"/>
    </location>
</feature>
<evidence type="ECO:0000313" key="1">
    <source>
        <dbReference type="EMBL" id="OON18276.1"/>
    </source>
</evidence>
<gene>
    <name evidence="1" type="ORF">X801_05872</name>
</gene>
<sequence>SRDVSVIAVRILPCDTEPCVLVRGKTVRVELEFLALNHVGAEISEIRGSSGHGIPVLRFPEGGICARLTPSCPIEKKKFYRLCYSPKVNENTRPVSRGQA</sequence>
<feature type="non-terminal residue" evidence="1">
    <location>
        <position position="100"/>
    </location>
</feature>
<dbReference type="InterPro" id="IPR014756">
    <property type="entry name" value="Ig_E-set"/>
</dbReference>
<dbReference type="AlphaFoldDB" id="A0A1S8WUV6"/>
<protein>
    <recommendedName>
        <fullName evidence="3">MD-2-related lipid-recognition domain-containing protein</fullName>
    </recommendedName>
</protein>
<proteinExistence type="predicted"/>
<dbReference type="Proteomes" id="UP000243686">
    <property type="component" value="Unassembled WGS sequence"/>
</dbReference>
<dbReference type="Gene3D" id="2.60.40.770">
    <property type="match status" value="1"/>
</dbReference>
<organism evidence="1 2">
    <name type="scientific">Opisthorchis viverrini</name>
    <name type="common">Southeast Asian liver fluke</name>
    <dbReference type="NCBI Taxonomy" id="6198"/>
    <lineage>
        <taxon>Eukaryota</taxon>
        <taxon>Metazoa</taxon>
        <taxon>Spiralia</taxon>
        <taxon>Lophotrochozoa</taxon>
        <taxon>Platyhelminthes</taxon>
        <taxon>Trematoda</taxon>
        <taxon>Digenea</taxon>
        <taxon>Opisthorchiida</taxon>
        <taxon>Opisthorchiata</taxon>
        <taxon>Opisthorchiidae</taxon>
        <taxon>Opisthorchis</taxon>
    </lineage>
</organism>
<keyword evidence="2" id="KW-1185">Reference proteome</keyword>
<reference evidence="1 2" key="1">
    <citation type="submission" date="2015-03" db="EMBL/GenBank/DDBJ databases">
        <title>Draft genome of the nematode, Opisthorchis viverrini.</title>
        <authorList>
            <person name="Mitreva M."/>
        </authorList>
    </citation>
    <scope>NUCLEOTIDE SEQUENCE [LARGE SCALE GENOMIC DNA]</scope>
    <source>
        <strain evidence="1">Khon Kaen</strain>
    </source>
</reference>
<name>A0A1S8WUV6_OPIVI</name>
<evidence type="ECO:0000313" key="2">
    <source>
        <dbReference type="Proteomes" id="UP000243686"/>
    </source>
</evidence>
<dbReference type="EMBL" id="KV894359">
    <property type="protein sequence ID" value="OON18276.1"/>
    <property type="molecule type" value="Genomic_DNA"/>
</dbReference>
<dbReference type="SUPFAM" id="SSF81296">
    <property type="entry name" value="E set domains"/>
    <property type="match status" value="1"/>
</dbReference>